<protein>
    <submittedName>
        <fullName evidence="1">Uncharacterized protein</fullName>
    </submittedName>
</protein>
<accession>A0ABP6D1B9</accession>
<comment type="caution">
    <text evidence="1">The sequence shown here is derived from an EMBL/GenBank/DDBJ whole genome shotgun (WGS) entry which is preliminary data.</text>
</comment>
<reference evidence="2" key="1">
    <citation type="journal article" date="2019" name="Int. J. Syst. Evol. Microbiol.">
        <title>The Global Catalogue of Microorganisms (GCM) 10K type strain sequencing project: providing services to taxonomists for standard genome sequencing and annotation.</title>
        <authorList>
            <consortium name="The Broad Institute Genomics Platform"/>
            <consortium name="The Broad Institute Genome Sequencing Center for Infectious Disease"/>
            <person name="Wu L."/>
            <person name="Ma J."/>
        </authorList>
    </citation>
    <scope>NUCLEOTIDE SEQUENCE [LARGE SCALE GENOMIC DNA]</scope>
    <source>
        <strain evidence="2">JCM 6833</strain>
    </source>
</reference>
<dbReference type="Proteomes" id="UP001501509">
    <property type="component" value="Unassembled WGS sequence"/>
</dbReference>
<proteinExistence type="predicted"/>
<name>A0ABP6D1B9_9ACTN</name>
<gene>
    <name evidence="1" type="ORF">GCM10010411_79480</name>
</gene>
<sequence>MAGLSHYPLELRNRAVRMVAEVRPDHPVGLVLFRSASVRTERTRFRGRAADLAHDLDPFGLRLARPVEVDQRPDVVNSNVVPFGQALAGVVGLSSR</sequence>
<dbReference type="Gene3D" id="1.10.10.10">
    <property type="entry name" value="Winged helix-like DNA-binding domain superfamily/Winged helix DNA-binding domain"/>
    <property type="match status" value="1"/>
</dbReference>
<organism evidence="1 2">
    <name type="scientific">Actinomadura fulvescens</name>
    <dbReference type="NCBI Taxonomy" id="46160"/>
    <lineage>
        <taxon>Bacteria</taxon>
        <taxon>Bacillati</taxon>
        <taxon>Actinomycetota</taxon>
        <taxon>Actinomycetes</taxon>
        <taxon>Streptosporangiales</taxon>
        <taxon>Thermomonosporaceae</taxon>
        <taxon>Actinomadura</taxon>
    </lineage>
</organism>
<evidence type="ECO:0000313" key="1">
    <source>
        <dbReference type="EMBL" id="GAA2629853.1"/>
    </source>
</evidence>
<keyword evidence="2" id="KW-1185">Reference proteome</keyword>
<dbReference type="EMBL" id="BAAATD010000014">
    <property type="protein sequence ID" value="GAA2629853.1"/>
    <property type="molecule type" value="Genomic_DNA"/>
</dbReference>
<evidence type="ECO:0000313" key="2">
    <source>
        <dbReference type="Proteomes" id="UP001501509"/>
    </source>
</evidence>
<dbReference type="InterPro" id="IPR036388">
    <property type="entry name" value="WH-like_DNA-bd_sf"/>
</dbReference>